<dbReference type="OrthoDB" id="5520668at2"/>
<dbReference type="AlphaFoldDB" id="A0A150QX60"/>
<gene>
    <name evidence="3" type="ORF">BE15_28840</name>
</gene>
<comment type="caution">
    <text evidence="3">The sequence shown here is derived from an EMBL/GenBank/DDBJ whole genome shotgun (WGS) entry which is preliminary data.</text>
</comment>
<feature type="signal peptide" evidence="2">
    <location>
        <begin position="1"/>
        <end position="20"/>
    </location>
</feature>
<feature type="compositionally biased region" description="Polar residues" evidence="1">
    <location>
        <begin position="28"/>
        <end position="40"/>
    </location>
</feature>
<proteinExistence type="predicted"/>
<sequence>MRLYVLIPAALLGLAPLGCGGSDPEPNNPSQMQNQYGASNQYPPGQYPPGQYGQPAPAGQYGQPAPAGQYGQPAGTPTTPTTPTTPAAGASGGQAAPIAPTMVAAATPVLTAMAASEVQGMQAEGGAFAGQFQDGQTLEQPFNIQPGKCYSVIGVGVGLQELDIQLVAHTPPMPPVVLAQDSTTGPNATLGGKGQCFKNPLPIGGPAKAVLRARGSGMAVGQIYVK</sequence>
<evidence type="ECO:0000313" key="3">
    <source>
        <dbReference type="EMBL" id="KYF72196.1"/>
    </source>
</evidence>
<feature type="compositionally biased region" description="Low complexity" evidence="1">
    <location>
        <begin position="41"/>
        <end position="94"/>
    </location>
</feature>
<evidence type="ECO:0000313" key="4">
    <source>
        <dbReference type="Proteomes" id="UP000075260"/>
    </source>
</evidence>
<evidence type="ECO:0000256" key="2">
    <source>
        <dbReference type="SAM" id="SignalP"/>
    </source>
</evidence>
<reference evidence="3 4" key="1">
    <citation type="submission" date="2014-02" db="EMBL/GenBank/DDBJ databases">
        <title>The small core and large imbalanced accessory genome model reveals a collaborative survival strategy of Sorangium cellulosum strains in nature.</title>
        <authorList>
            <person name="Han K."/>
            <person name="Peng R."/>
            <person name="Blom J."/>
            <person name="Li Y.-Z."/>
        </authorList>
    </citation>
    <scope>NUCLEOTIDE SEQUENCE [LARGE SCALE GENOMIC DNA]</scope>
    <source>
        <strain evidence="3 4">So0008-312</strain>
    </source>
</reference>
<dbReference type="Proteomes" id="UP000075260">
    <property type="component" value="Unassembled WGS sequence"/>
</dbReference>
<feature type="chain" id="PRO_5007567419" description="Secreted protein" evidence="2">
    <location>
        <begin position="21"/>
        <end position="226"/>
    </location>
</feature>
<dbReference type="RefSeq" id="WP_061606526.1">
    <property type="nucleotide sequence ID" value="NZ_JEMA01000282.1"/>
</dbReference>
<protein>
    <recommendedName>
        <fullName evidence="5">Secreted protein</fullName>
    </recommendedName>
</protein>
<feature type="region of interest" description="Disordered" evidence="1">
    <location>
        <begin position="22"/>
        <end position="94"/>
    </location>
</feature>
<evidence type="ECO:0008006" key="5">
    <source>
        <dbReference type="Google" id="ProtNLM"/>
    </source>
</evidence>
<accession>A0A150QX60</accession>
<organism evidence="3 4">
    <name type="scientific">Sorangium cellulosum</name>
    <name type="common">Polyangium cellulosum</name>
    <dbReference type="NCBI Taxonomy" id="56"/>
    <lineage>
        <taxon>Bacteria</taxon>
        <taxon>Pseudomonadati</taxon>
        <taxon>Myxococcota</taxon>
        <taxon>Polyangia</taxon>
        <taxon>Polyangiales</taxon>
        <taxon>Polyangiaceae</taxon>
        <taxon>Sorangium</taxon>
    </lineage>
</organism>
<dbReference type="EMBL" id="JEMA01000282">
    <property type="protein sequence ID" value="KYF72196.1"/>
    <property type="molecule type" value="Genomic_DNA"/>
</dbReference>
<name>A0A150QX60_SORCE</name>
<keyword evidence="2" id="KW-0732">Signal</keyword>
<evidence type="ECO:0000256" key="1">
    <source>
        <dbReference type="SAM" id="MobiDB-lite"/>
    </source>
</evidence>